<dbReference type="InterPro" id="IPR031009">
    <property type="entry name" value="Tcm_partner"/>
</dbReference>
<dbReference type="InterPro" id="IPR029063">
    <property type="entry name" value="SAM-dependent_MTases_sf"/>
</dbReference>
<dbReference type="EMBL" id="JAUFRC010000001">
    <property type="protein sequence ID" value="MDN3713081.1"/>
    <property type="molecule type" value="Genomic_DNA"/>
</dbReference>
<name>A0ABT8D9S9_9RHOB</name>
<dbReference type="SUPFAM" id="SSF53335">
    <property type="entry name" value="S-adenosyl-L-methionine-dependent methyltransferases"/>
    <property type="match status" value="1"/>
</dbReference>
<dbReference type="Proteomes" id="UP001243846">
    <property type="component" value="Unassembled WGS sequence"/>
</dbReference>
<evidence type="ECO:0000313" key="1">
    <source>
        <dbReference type="EMBL" id="MDN3713081.1"/>
    </source>
</evidence>
<dbReference type="NCBIfam" id="TIGR04474">
    <property type="entry name" value="tcm_partner"/>
    <property type="match status" value="1"/>
</dbReference>
<evidence type="ECO:0000313" key="2">
    <source>
        <dbReference type="Proteomes" id="UP001243846"/>
    </source>
</evidence>
<accession>A0ABT8D9S9</accession>
<dbReference type="Gene3D" id="3.40.50.150">
    <property type="entry name" value="Vaccinia Virus protein VP39"/>
    <property type="match status" value="1"/>
</dbReference>
<reference evidence="2" key="1">
    <citation type="journal article" date="2019" name="Int. J. Syst. Evol. Microbiol.">
        <title>The Global Catalogue of Microorganisms (GCM) 10K type strain sequencing project: providing services to taxonomists for standard genome sequencing and annotation.</title>
        <authorList>
            <consortium name="The Broad Institute Genomics Platform"/>
            <consortium name="The Broad Institute Genome Sequencing Center for Infectious Disease"/>
            <person name="Wu L."/>
            <person name="Ma J."/>
        </authorList>
    </citation>
    <scope>NUCLEOTIDE SEQUENCE [LARGE SCALE GENOMIC DNA]</scope>
    <source>
        <strain evidence="2">CECT 8482</strain>
    </source>
</reference>
<comment type="caution">
    <text evidence="1">The sequence shown here is derived from an EMBL/GenBank/DDBJ whole genome shotgun (WGS) entry which is preliminary data.</text>
</comment>
<protein>
    <submittedName>
        <fullName evidence="1">Three-Cys-motif partner protein TcmP</fullName>
    </submittedName>
</protein>
<dbReference type="RefSeq" id="WP_377686496.1">
    <property type="nucleotide sequence ID" value="NZ_JBHMDZ010000016.1"/>
</dbReference>
<sequence>MAKKSHVEKTVGPWANQKLDALESYLNSYMQVMKKQRFKLFYIDAFAGAGMVKVREGAGDSSTDDLDMFSSGQMTEDDQRQVEAYIKGSPLRALGLERRFDHYRFIDLDPKRVADLNKLAEPFADSEVKVIQDEANKVVQDIASKFVNPSWRGVAFLDPYGPHLHWQTLEALASTGKFDVILNFPLAMAINRQIKRDGANPEKWVSQLDLCFGGPSWRDAAYGEIEGLFGAEQFKHDDAAGRLLRLYVDNLRGIFSSVAAPSLVRNTKGTPLYYLIWASGNARGLPIAEHILKLGEKVSVPRKRKDR</sequence>
<keyword evidence="2" id="KW-1185">Reference proteome</keyword>
<gene>
    <name evidence="1" type="primary">tcmP</name>
    <name evidence="1" type="ORF">QWZ10_17435</name>
</gene>
<proteinExistence type="predicted"/>
<organism evidence="1 2">
    <name type="scientific">Paracoccus cavernae</name>
    <dbReference type="NCBI Taxonomy" id="1571207"/>
    <lineage>
        <taxon>Bacteria</taxon>
        <taxon>Pseudomonadati</taxon>
        <taxon>Pseudomonadota</taxon>
        <taxon>Alphaproteobacteria</taxon>
        <taxon>Rhodobacterales</taxon>
        <taxon>Paracoccaceae</taxon>
        <taxon>Paracoccus</taxon>
    </lineage>
</organism>